<name>A0A8E0NBJ6_9CAUL</name>
<organism evidence="2 3">
    <name type="scientific">Brevundimonas abyssalis TAR-001</name>
    <dbReference type="NCBI Taxonomy" id="1391729"/>
    <lineage>
        <taxon>Bacteria</taxon>
        <taxon>Pseudomonadati</taxon>
        <taxon>Pseudomonadota</taxon>
        <taxon>Alphaproteobacteria</taxon>
        <taxon>Caulobacterales</taxon>
        <taxon>Caulobacteraceae</taxon>
        <taxon>Brevundimonas</taxon>
    </lineage>
</organism>
<feature type="region of interest" description="Disordered" evidence="1">
    <location>
        <begin position="1"/>
        <end position="20"/>
    </location>
</feature>
<dbReference type="AlphaFoldDB" id="A0A8E0NBJ6"/>
<proteinExistence type="predicted"/>
<evidence type="ECO:0000256" key="1">
    <source>
        <dbReference type="SAM" id="MobiDB-lite"/>
    </source>
</evidence>
<evidence type="ECO:0000313" key="2">
    <source>
        <dbReference type="EMBL" id="GAD59324.1"/>
    </source>
</evidence>
<gene>
    <name evidence="2" type="ORF">MBEBAB_1574</name>
</gene>
<evidence type="ECO:0000313" key="3">
    <source>
        <dbReference type="Proteomes" id="UP000016569"/>
    </source>
</evidence>
<feature type="compositionally biased region" description="Low complexity" evidence="1">
    <location>
        <begin position="1"/>
        <end position="11"/>
    </location>
</feature>
<keyword evidence="3" id="KW-1185">Reference proteome</keyword>
<dbReference type="Proteomes" id="UP000016569">
    <property type="component" value="Unassembled WGS sequence"/>
</dbReference>
<reference evidence="3" key="1">
    <citation type="journal article" date="2013" name="Genome Announc.">
        <title>Draft Genome Sequence of the Dimorphic Prosthecate Bacterium Brevundimonas abyssalis TAR-001T.</title>
        <authorList>
            <person name="Tsubouchi T."/>
            <person name="Nishi S."/>
            <person name="Usui K."/>
            <person name="Shimane Y."/>
            <person name="Takaki Y."/>
            <person name="Maruyama T."/>
            <person name="Hatada Y."/>
        </authorList>
    </citation>
    <scope>NUCLEOTIDE SEQUENCE [LARGE SCALE GENOMIC DNA]</scope>
    <source>
        <strain evidence="3">TAR-001</strain>
    </source>
</reference>
<protein>
    <submittedName>
        <fullName evidence="2">Uncharacterized protein</fullName>
    </submittedName>
</protein>
<dbReference type="EMBL" id="BATC01000024">
    <property type="protein sequence ID" value="GAD59324.1"/>
    <property type="molecule type" value="Genomic_DNA"/>
</dbReference>
<sequence>MTAEEALAAADAGERWATPRCMTEAQHQRLERLRRQTALKN</sequence>
<comment type="caution">
    <text evidence="2">The sequence shown here is derived from an EMBL/GenBank/DDBJ whole genome shotgun (WGS) entry which is preliminary data.</text>
</comment>
<accession>A0A8E0NBJ6</accession>